<reference evidence="2 3" key="1">
    <citation type="submission" date="2020-08" db="EMBL/GenBank/DDBJ databases">
        <title>Edaphobacter telluris sp. nov. and Acidobacterium dinghuensis sp. nov., two acidobacteria isolated from forest soil.</title>
        <authorList>
            <person name="Fu J."/>
            <person name="Qiu L."/>
        </authorList>
    </citation>
    <scope>NUCLEOTIDE SEQUENCE [LARGE SCALE GENOMIC DNA]</scope>
    <source>
        <strain evidence="2">4Y35</strain>
    </source>
</reference>
<name>A0A7G8BMG7_9BACT</name>
<sequence length="117" mass="12363">MRKAFAAVLLFSLTFTGCRSAFVSATITNNSAAPVTLIEVDYPSASFGVGALAPGAQFHYRFKIQGGGPIKLQFTDASGKAHTASGPDLQQGEQGTLQMNIESSGNISWIPNLTQIR</sequence>
<feature type="signal peptide" evidence="1">
    <location>
        <begin position="1"/>
        <end position="21"/>
    </location>
</feature>
<gene>
    <name evidence="2" type="ORF">H7849_07400</name>
</gene>
<evidence type="ECO:0000313" key="2">
    <source>
        <dbReference type="EMBL" id="QNI33737.1"/>
    </source>
</evidence>
<evidence type="ECO:0000256" key="1">
    <source>
        <dbReference type="SAM" id="SignalP"/>
    </source>
</evidence>
<organism evidence="2 3">
    <name type="scientific">Alloacidobacterium dinghuense</name>
    <dbReference type="NCBI Taxonomy" id="2763107"/>
    <lineage>
        <taxon>Bacteria</taxon>
        <taxon>Pseudomonadati</taxon>
        <taxon>Acidobacteriota</taxon>
        <taxon>Terriglobia</taxon>
        <taxon>Terriglobales</taxon>
        <taxon>Acidobacteriaceae</taxon>
        <taxon>Alloacidobacterium</taxon>
    </lineage>
</organism>
<evidence type="ECO:0000313" key="3">
    <source>
        <dbReference type="Proteomes" id="UP000515312"/>
    </source>
</evidence>
<proteinExistence type="predicted"/>
<keyword evidence="1" id="KW-0732">Signal</keyword>
<keyword evidence="3" id="KW-1185">Reference proteome</keyword>
<protein>
    <recommendedName>
        <fullName evidence="4">Lipoprotein</fullName>
    </recommendedName>
</protein>
<dbReference type="Proteomes" id="UP000515312">
    <property type="component" value="Chromosome"/>
</dbReference>
<dbReference type="RefSeq" id="WP_186745350.1">
    <property type="nucleotide sequence ID" value="NZ_CP060394.1"/>
</dbReference>
<feature type="chain" id="PRO_5028988566" description="Lipoprotein" evidence="1">
    <location>
        <begin position="22"/>
        <end position="117"/>
    </location>
</feature>
<dbReference type="EMBL" id="CP060394">
    <property type="protein sequence ID" value="QNI33737.1"/>
    <property type="molecule type" value="Genomic_DNA"/>
</dbReference>
<evidence type="ECO:0008006" key="4">
    <source>
        <dbReference type="Google" id="ProtNLM"/>
    </source>
</evidence>
<dbReference type="KEGG" id="adin:H7849_07400"/>
<dbReference type="PROSITE" id="PS51257">
    <property type="entry name" value="PROKAR_LIPOPROTEIN"/>
    <property type="match status" value="1"/>
</dbReference>
<accession>A0A7G8BMG7</accession>
<dbReference type="AlphaFoldDB" id="A0A7G8BMG7"/>